<proteinExistence type="predicted"/>
<evidence type="ECO:0000313" key="1">
    <source>
        <dbReference type="EMBL" id="KAF0765952.1"/>
    </source>
</evidence>
<reference evidence="1 2" key="1">
    <citation type="submission" date="2019-08" db="EMBL/GenBank/DDBJ databases">
        <title>Whole genome of Aphis craccivora.</title>
        <authorList>
            <person name="Voronova N.V."/>
            <person name="Shulinski R.S."/>
            <person name="Bandarenka Y.V."/>
            <person name="Zhorov D.G."/>
            <person name="Warner D."/>
        </authorList>
    </citation>
    <scope>NUCLEOTIDE SEQUENCE [LARGE SCALE GENOMIC DNA]</scope>
    <source>
        <strain evidence="1">180601</strain>
        <tissue evidence="1">Whole Body</tissue>
    </source>
</reference>
<accession>A0A6G0Z5N6</accession>
<dbReference type="AlphaFoldDB" id="A0A6G0Z5N6"/>
<keyword evidence="2" id="KW-1185">Reference proteome</keyword>
<sequence length="79" mass="8999">RNPLPVTNLLCARATHPFLLSNKNANLTTTLKQFYDNTTTSRVCVCAHSRIVCFPTHRRLVFETKPTCLLSMVIRIIIL</sequence>
<gene>
    <name evidence="1" type="ORF">FWK35_00035306</name>
</gene>
<dbReference type="Proteomes" id="UP000478052">
    <property type="component" value="Unassembled WGS sequence"/>
</dbReference>
<feature type="non-terminal residue" evidence="1">
    <location>
        <position position="1"/>
    </location>
</feature>
<comment type="caution">
    <text evidence="1">The sequence shown here is derived from an EMBL/GenBank/DDBJ whole genome shotgun (WGS) entry which is preliminary data.</text>
</comment>
<dbReference type="EMBL" id="VUJU01001293">
    <property type="protein sequence ID" value="KAF0765952.1"/>
    <property type="molecule type" value="Genomic_DNA"/>
</dbReference>
<protein>
    <submittedName>
        <fullName evidence="1">Uncharacterized protein</fullName>
    </submittedName>
</protein>
<name>A0A6G0Z5N6_APHCR</name>
<organism evidence="1 2">
    <name type="scientific">Aphis craccivora</name>
    <name type="common">Cowpea aphid</name>
    <dbReference type="NCBI Taxonomy" id="307492"/>
    <lineage>
        <taxon>Eukaryota</taxon>
        <taxon>Metazoa</taxon>
        <taxon>Ecdysozoa</taxon>
        <taxon>Arthropoda</taxon>
        <taxon>Hexapoda</taxon>
        <taxon>Insecta</taxon>
        <taxon>Pterygota</taxon>
        <taxon>Neoptera</taxon>
        <taxon>Paraneoptera</taxon>
        <taxon>Hemiptera</taxon>
        <taxon>Sternorrhyncha</taxon>
        <taxon>Aphidomorpha</taxon>
        <taxon>Aphidoidea</taxon>
        <taxon>Aphididae</taxon>
        <taxon>Aphidini</taxon>
        <taxon>Aphis</taxon>
        <taxon>Aphis</taxon>
    </lineage>
</organism>
<evidence type="ECO:0000313" key="2">
    <source>
        <dbReference type="Proteomes" id="UP000478052"/>
    </source>
</evidence>